<dbReference type="KEGG" id="mpt:Mpe_B0254"/>
<sequence>MSTPLPSFHRDGESPGAGWIFVFGSNLAGRHGAGSAKAARERYGARYGVGVGRTGSAYAIPTKDGRSGGSLSRPAEILPLAVVRGHIEQFISYARSNPEARFFVTRVGCGLAGFKDDEIGPAFAGAPANCSLPAEWKRYVDAARAVATA</sequence>
<dbReference type="Proteomes" id="UP000000366">
    <property type="component" value="Plasmid RPME01"/>
</dbReference>
<dbReference type="eggNOG" id="COG1595">
    <property type="taxonomic scope" value="Bacteria"/>
</dbReference>
<dbReference type="HOGENOM" id="CLU_146660_0_0_4"/>
<dbReference type="RefSeq" id="WP_011831617.1">
    <property type="nucleotide sequence ID" value="NC_008826.1"/>
</dbReference>
<evidence type="ECO:0000313" key="2">
    <source>
        <dbReference type="Proteomes" id="UP000000366"/>
    </source>
</evidence>
<name>A2SN90_METPP</name>
<dbReference type="AlphaFoldDB" id="A2SN90"/>
<keyword evidence="2" id="KW-1185">Reference proteome</keyword>
<reference evidence="1 2" key="1">
    <citation type="journal article" date="2007" name="J. Bacteriol.">
        <title>Whole-genome analysis of the methyl tert-butyl ether-degrading beta-proteobacterium Methylibium petroleiphilum PM1.</title>
        <authorList>
            <person name="Kane S.R."/>
            <person name="Chakicherla A.Y."/>
            <person name="Chain P.S.G."/>
            <person name="Schmidt R."/>
            <person name="Shin M.W."/>
            <person name="Legler T.C."/>
            <person name="Scow K.M."/>
            <person name="Larimer F.W."/>
            <person name="Lucas S.M."/>
            <person name="Richardson P.M."/>
            <person name="Hristova K.R."/>
        </authorList>
    </citation>
    <scope>NUCLEOTIDE SEQUENCE [LARGE SCALE GENOMIC DNA]</scope>
    <source>
        <strain evidence="2">ATCC BAA-1232 / LMG 22953 / PM1</strain>
        <plasmid evidence="1 2">RPME01</plasmid>
    </source>
</reference>
<organism evidence="1 2">
    <name type="scientific">Methylibium petroleiphilum (strain ATCC BAA-1232 / LMG 22953 / PM1)</name>
    <dbReference type="NCBI Taxonomy" id="420662"/>
    <lineage>
        <taxon>Bacteria</taxon>
        <taxon>Pseudomonadati</taxon>
        <taxon>Pseudomonadota</taxon>
        <taxon>Betaproteobacteria</taxon>
        <taxon>Burkholderiales</taxon>
        <taxon>Sphaerotilaceae</taxon>
        <taxon>Methylibium</taxon>
    </lineage>
</organism>
<proteinExistence type="predicted"/>
<evidence type="ECO:0000313" key="1">
    <source>
        <dbReference type="EMBL" id="ABM97029.1"/>
    </source>
</evidence>
<geneLocation type="plasmid" evidence="1 2">
    <name>RPME01</name>
</geneLocation>
<dbReference type="EMBL" id="CP000556">
    <property type="protein sequence ID" value="ABM97029.1"/>
    <property type="molecule type" value="Genomic_DNA"/>
</dbReference>
<protein>
    <submittedName>
        <fullName evidence="1">Uncharacterized protein</fullName>
    </submittedName>
</protein>
<accession>A2SN90</accession>
<gene>
    <name evidence="1" type="ordered locus">Mpe_B0254</name>
</gene>
<keyword evidence="1" id="KW-0614">Plasmid</keyword>